<dbReference type="PANTHER" id="PTHR46797:SF2">
    <property type="entry name" value="TRANSCRIPTIONAL REGULATOR"/>
    <property type="match status" value="1"/>
</dbReference>
<feature type="domain" description="HTH cro/C1-type" evidence="2">
    <location>
        <begin position="27"/>
        <end position="81"/>
    </location>
</feature>
<keyword evidence="1" id="KW-0238">DNA-binding</keyword>
<dbReference type="OrthoDB" id="9814751at2"/>
<reference evidence="3 4" key="2">
    <citation type="journal article" date="2015" name="Antonie Van Leeuwenhoek">
        <title>Thioclava indica sp. nov., isolated from surface seawater of the Indian Ocean.</title>
        <authorList>
            <person name="Liu Y."/>
            <person name="Lai Q."/>
            <person name="Du J."/>
            <person name="Xu H."/>
            <person name="Jiang L."/>
            <person name="Shao Z."/>
        </authorList>
    </citation>
    <scope>NUCLEOTIDE SEQUENCE [LARGE SCALE GENOMIC DNA]</scope>
    <source>
        <strain evidence="3 4">13D2W-2</strain>
    </source>
</reference>
<dbReference type="PROSITE" id="PS50943">
    <property type="entry name" value="HTH_CROC1"/>
    <property type="match status" value="1"/>
</dbReference>
<dbReference type="AlphaFoldDB" id="A0A085TSA6"/>
<dbReference type="SMART" id="SM00530">
    <property type="entry name" value="HTH_XRE"/>
    <property type="match status" value="1"/>
</dbReference>
<dbReference type="RefSeq" id="WP_051856371.1">
    <property type="nucleotide sequence ID" value="NZ_AQRC01000017.1"/>
</dbReference>
<dbReference type="eggNOG" id="COG1396">
    <property type="taxonomic scope" value="Bacteria"/>
</dbReference>
<dbReference type="CDD" id="cd02209">
    <property type="entry name" value="cupin_XRE_C"/>
    <property type="match status" value="1"/>
</dbReference>
<evidence type="ECO:0000313" key="4">
    <source>
        <dbReference type="Proteomes" id="UP000028607"/>
    </source>
</evidence>
<dbReference type="Gene3D" id="2.60.120.10">
    <property type="entry name" value="Jelly Rolls"/>
    <property type="match status" value="1"/>
</dbReference>
<organism evidence="3 4">
    <name type="scientific">Thioclava atlantica</name>
    <dbReference type="NCBI Taxonomy" id="1317124"/>
    <lineage>
        <taxon>Bacteria</taxon>
        <taxon>Pseudomonadati</taxon>
        <taxon>Pseudomonadota</taxon>
        <taxon>Alphaproteobacteria</taxon>
        <taxon>Rhodobacterales</taxon>
        <taxon>Paracoccaceae</taxon>
        <taxon>Thioclava</taxon>
    </lineage>
</organism>
<dbReference type="InterPro" id="IPR001387">
    <property type="entry name" value="Cro/C1-type_HTH"/>
</dbReference>
<dbReference type="InterPro" id="IPR050807">
    <property type="entry name" value="TransReg_Diox_bact_type"/>
</dbReference>
<dbReference type="InterPro" id="IPR013096">
    <property type="entry name" value="Cupin_2"/>
</dbReference>
<protein>
    <submittedName>
        <fullName evidence="3">XRE family-like protein</fullName>
    </submittedName>
</protein>
<dbReference type="InterPro" id="IPR014710">
    <property type="entry name" value="RmlC-like_jellyroll"/>
</dbReference>
<dbReference type="eggNOG" id="COG0662">
    <property type="taxonomic scope" value="Bacteria"/>
</dbReference>
<dbReference type="STRING" id="1317124.DW2_17335"/>
<dbReference type="PANTHER" id="PTHR46797">
    <property type="entry name" value="HTH-TYPE TRANSCRIPTIONAL REGULATOR"/>
    <property type="match status" value="1"/>
</dbReference>
<dbReference type="PATRIC" id="fig|1317124.6.peg.3495"/>
<dbReference type="InterPro" id="IPR010982">
    <property type="entry name" value="Lambda_DNA-bd_dom_sf"/>
</dbReference>
<evidence type="ECO:0000313" key="3">
    <source>
        <dbReference type="EMBL" id="KFE33603.1"/>
    </source>
</evidence>
<gene>
    <name evidence="3" type="ORF">DW2_17335</name>
</gene>
<dbReference type="CDD" id="cd00093">
    <property type="entry name" value="HTH_XRE"/>
    <property type="match status" value="1"/>
</dbReference>
<proteinExistence type="predicted"/>
<dbReference type="Pfam" id="PF07883">
    <property type="entry name" value="Cupin_2"/>
    <property type="match status" value="1"/>
</dbReference>
<evidence type="ECO:0000259" key="2">
    <source>
        <dbReference type="PROSITE" id="PS50943"/>
    </source>
</evidence>
<dbReference type="GO" id="GO:0003700">
    <property type="term" value="F:DNA-binding transcription factor activity"/>
    <property type="evidence" value="ECO:0007669"/>
    <property type="project" value="TreeGrafter"/>
</dbReference>
<name>A0A085TSA6_9RHOB</name>
<dbReference type="GO" id="GO:0003677">
    <property type="term" value="F:DNA binding"/>
    <property type="evidence" value="ECO:0007669"/>
    <property type="project" value="UniProtKB-KW"/>
</dbReference>
<dbReference type="Proteomes" id="UP000028607">
    <property type="component" value="Unassembled WGS sequence"/>
</dbReference>
<dbReference type="InterPro" id="IPR011051">
    <property type="entry name" value="RmlC_Cupin_sf"/>
</dbReference>
<keyword evidence="4" id="KW-1185">Reference proteome</keyword>
<dbReference type="Pfam" id="PF01381">
    <property type="entry name" value="HTH_3"/>
    <property type="match status" value="1"/>
</dbReference>
<comment type="caution">
    <text evidence="3">The sequence shown here is derived from an EMBL/GenBank/DDBJ whole genome shotgun (WGS) entry which is preliminary data.</text>
</comment>
<dbReference type="EMBL" id="AQRC01000017">
    <property type="protein sequence ID" value="KFE33603.1"/>
    <property type="molecule type" value="Genomic_DNA"/>
</dbReference>
<dbReference type="SUPFAM" id="SSF51182">
    <property type="entry name" value="RmlC-like cupins"/>
    <property type="match status" value="1"/>
</dbReference>
<dbReference type="GO" id="GO:0005829">
    <property type="term" value="C:cytosol"/>
    <property type="evidence" value="ECO:0007669"/>
    <property type="project" value="TreeGrafter"/>
</dbReference>
<sequence>MPLAPTEARLQPDPLGGLDDVSLGDAVRRARRDRRLSLQTVADGVGISTGLLSQIERGISSPSVRNLRAICEVIGIPFMSLFEAAPSADRENGLIVRSGHRRTVDFGDRGMVKSFLTAHDEGSLQVMEIVIEPGGGSGDESYSHEGEECGVVLCGEAELFVDEDSYRLREGDSFHFESKRPHRFRNIGQDICKIMWVTTPPVW</sequence>
<dbReference type="SUPFAM" id="SSF47413">
    <property type="entry name" value="lambda repressor-like DNA-binding domains"/>
    <property type="match status" value="1"/>
</dbReference>
<evidence type="ECO:0000256" key="1">
    <source>
        <dbReference type="ARBA" id="ARBA00023125"/>
    </source>
</evidence>
<accession>A0A085TSA6</accession>
<dbReference type="Gene3D" id="1.10.260.40">
    <property type="entry name" value="lambda repressor-like DNA-binding domains"/>
    <property type="match status" value="1"/>
</dbReference>
<reference evidence="4" key="1">
    <citation type="submission" date="2013-04" db="EMBL/GenBank/DDBJ databases">
        <title>Thioclava sp. 13D2W-2 Genome Sequencing.</title>
        <authorList>
            <person name="Lai Q."/>
            <person name="Li G."/>
            <person name="Shao Z."/>
        </authorList>
    </citation>
    <scope>NUCLEOTIDE SEQUENCE [LARGE SCALE GENOMIC DNA]</scope>
    <source>
        <strain evidence="4">13D2W-2</strain>
    </source>
</reference>